<dbReference type="InterPro" id="IPR017452">
    <property type="entry name" value="GPCR_Rhodpsn_7TM"/>
</dbReference>
<feature type="transmembrane region" description="Helical" evidence="14">
    <location>
        <begin position="216"/>
        <end position="238"/>
    </location>
</feature>
<reference evidence="16" key="1">
    <citation type="journal article" date="2010" name="Science">
        <title>The genome of the Western clawed frog Xenopus tropicalis.</title>
        <authorList>
            <person name="Hellsten U."/>
            <person name="Harland R.M."/>
            <person name="Gilchrist M.J."/>
            <person name="Hendrix D."/>
            <person name="Jurka J."/>
            <person name="Kapitonov V."/>
            <person name="Ovcharenko I."/>
            <person name="Putnam N.H."/>
            <person name="Shu S."/>
            <person name="Taher L."/>
            <person name="Blitz I.L."/>
            <person name="Blumberg B."/>
            <person name="Dichmann D.S."/>
            <person name="Dubchak I."/>
            <person name="Amaya E."/>
            <person name="Detter J.C."/>
            <person name="Fletcher R."/>
            <person name="Gerhard D.S."/>
            <person name="Goodstein D."/>
            <person name="Graves T."/>
            <person name="Grigoriev I.V."/>
            <person name="Grimwood J."/>
            <person name="Kawashima T."/>
            <person name="Lindquist E."/>
            <person name="Lucas S.M."/>
            <person name="Mead P.E."/>
            <person name="Mitros T."/>
            <person name="Ogino H."/>
            <person name="Ohta Y."/>
            <person name="Poliakov A.V."/>
            <person name="Pollet N."/>
            <person name="Robert J."/>
            <person name="Salamov A."/>
            <person name="Sater A.K."/>
            <person name="Schmutz J."/>
            <person name="Terry A."/>
            <person name="Vize P.D."/>
            <person name="Warren W.C."/>
            <person name="Wells D."/>
            <person name="Wills A."/>
            <person name="Wilson R.K."/>
            <person name="Zimmerman L.B."/>
            <person name="Zorn A.M."/>
            <person name="Grainger R."/>
            <person name="Grammer T."/>
            <person name="Khokha M.K."/>
            <person name="Richardson P.M."/>
            <person name="Rokhsar D.S."/>
        </authorList>
    </citation>
    <scope>NUCLEOTIDE SEQUENCE [LARGE SCALE GENOMIC DNA]</scope>
    <source>
        <strain evidence="16">Nigerian</strain>
    </source>
</reference>
<dbReference type="PRINTS" id="PR00245">
    <property type="entry name" value="OLFACTORYR"/>
</dbReference>
<feature type="domain" description="G-protein coupled receptors family 1 profile" evidence="15">
    <location>
        <begin position="61"/>
        <end position="311"/>
    </location>
</feature>
<evidence type="ECO:0000259" key="15">
    <source>
        <dbReference type="PROSITE" id="PS50262"/>
    </source>
</evidence>
<dbReference type="InterPro" id="IPR052921">
    <property type="entry name" value="GPCR1_Superfamily_Member"/>
</dbReference>
<feature type="transmembrane region" description="Helical" evidence="14">
    <location>
        <begin position="81"/>
        <end position="105"/>
    </location>
</feature>
<evidence type="ECO:0000256" key="14">
    <source>
        <dbReference type="RuleBase" id="RU363047"/>
    </source>
</evidence>
<dbReference type="GeneTree" id="ENSGT01030000234640"/>
<evidence type="ECO:0000256" key="8">
    <source>
        <dbReference type="ARBA" id="ARBA00023136"/>
    </source>
</evidence>
<feature type="transmembrane region" description="Helical" evidence="14">
    <location>
        <begin position="111"/>
        <end position="140"/>
    </location>
</feature>
<evidence type="ECO:0000256" key="5">
    <source>
        <dbReference type="ARBA" id="ARBA00022725"/>
    </source>
</evidence>
<dbReference type="AGR" id="Xenbase:XB-GENE-22068831"/>
<dbReference type="Xenbase" id="XB-GENE-22068831">
    <property type="gene designation" value="or5l1"/>
</dbReference>
<keyword evidence="6 14" id="KW-1133">Transmembrane helix</keyword>
<dbReference type="PANTHER" id="PTHR26451:SF1005">
    <property type="entry name" value="OLFACTORY RECEPTOR 52D1"/>
    <property type="match status" value="1"/>
</dbReference>
<dbReference type="PRINTS" id="PR00237">
    <property type="entry name" value="GPCRRHODOPSN"/>
</dbReference>
<dbReference type="Bgee" id="ENSXETG00000040935">
    <property type="expression patterns" value="Expressed in early embryo and 6 other cell types or tissues"/>
</dbReference>
<comment type="similarity">
    <text evidence="13">Belongs to the G-protein coupled receptor 1 family.</text>
</comment>
<organism evidence="16">
    <name type="scientific">Xenopus tropicalis</name>
    <name type="common">Western clawed frog</name>
    <name type="synonym">Silurana tropicalis</name>
    <dbReference type="NCBI Taxonomy" id="8364"/>
    <lineage>
        <taxon>Eukaryota</taxon>
        <taxon>Metazoa</taxon>
        <taxon>Chordata</taxon>
        <taxon>Craniata</taxon>
        <taxon>Vertebrata</taxon>
        <taxon>Euteleostomi</taxon>
        <taxon>Amphibia</taxon>
        <taxon>Batrachia</taxon>
        <taxon>Anura</taxon>
        <taxon>Pipoidea</taxon>
        <taxon>Pipidae</taxon>
        <taxon>Xenopodinae</taxon>
        <taxon>Xenopus</taxon>
        <taxon>Silurana</taxon>
    </lineage>
</organism>
<keyword evidence="17" id="KW-1185">Reference proteome</keyword>
<dbReference type="GO" id="GO:0004930">
    <property type="term" value="F:G protein-coupled receptor activity"/>
    <property type="evidence" value="ECO:0007669"/>
    <property type="project" value="UniProtKB-KW"/>
</dbReference>
<evidence type="ECO:0000256" key="6">
    <source>
        <dbReference type="ARBA" id="ARBA00022989"/>
    </source>
</evidence>
<keyword evidence="7 13" id="KW-0297">G-protein coupled receptor</keyword>
<keyword evidence="9" id="KW-1015">Disulfide bond</keyword>
<accession>A0A6I8S7N9</accession>
<dbReference type="GO" id="GO:0005549">
    <property type="term" value="F:odorant binding"/>
    <property type="evidence" value="ECO:0000318"/>
    <property type="project" value="GO_Central"/>
</dbReference>
<feature type="transmembrane region" description="Helical" evidence="14">
    <location>
        <begin position="291"/>
        <end position="311"/>
    </location>
</feature>
<evidence type="ECO:0000313" key="16">
    <source>
        <dbReference type="Ensembl" id="ENSXETP00000094315"/>
    </source>
</evidence>
<dbReference type="Proteomes" id="UP000008143">
    <property type="component" value="Chromosome 2"/>
</dbReference>
<dbReference type="CTD" id="219437"/>
<evidence type="ECO:0000313" key="19">
    <source>
        <dbReference type="RefSeq" id="XP_031753253.1"/>
    </source>
</evidence>
<evidence type="ECO:0000256" key="1">
    <source>
        <dbReference type="ARBA" id="ARBA00004651"/>
    </source>
</evidence>
<dbReference type="PROSITE" id="PS50262">
    <property type="entry name" value="G_PROTEIN_RECEP_F1_2"/>
    <property type="match status" value="1"/>
</dbReference>
<evidence type="ECO:0000313" key="17">
    <source>
        <dbReference type="Proteomes" id="UP000008143"/>
    </source>
</evidence>
<dbReference type="InterPro" id="IPR000276">
    <property type="entry name" value="GPCR_Rhodpsn"/>
</dbReference>
<evidence type="ECO:0000256" key="3">
    <source>
        <dbReference type="ARBA" id="ARBA00022606"/>
    </source>
</evidence>
<dbReference type="RefSeq" id="XP_031753253.1">
    <property type="nucleotide sequence ID" value="XM_031897393.1"/>
</dbReference>
<keyword evidence="8 14" id="KW-0472">Membrane</keyword>
<dbReference type="PANTHER" id="PTHR26451">
    <property type="entry name" value="G_PROTEIN_RECEP_F1_2 DOMAIN-CONTAINING PROTEIN"/>
    <property type="match status" value="1"/>
</dbReference>
<evidence type="ECO:0000256" key="11">
    <source>
        <dbReference type="ARBA" id="ARBA00023180"/>
    </source>
</evidence>
<dbReference type="GO" id="GO:0050911">
    <property type="term" value="P:detection of chemical stimulus involved in sensory perception of smell"/>
    <property type="evidence" value="ECO:0000318"/>
    <property type="project" value="GO_Central"/>
</dbReference>
<evidence type="ECO:0000313" key="18">
    <source>
        <dbReference type="RefSeq" id="XP_031753252.1"/>
    </source>
</evidence>
<dbReference type="OrthoDB" id="9893268at2759"/>
<keyword evidence="12 13" id="KW-0807">Transducer</keyword>
<evidence type="ECO:0000256" key="12">
    <source>
        <dbReference type="ARBA" id="ARBA00023224"/>
    </source>
</evidence>
<evidence type="ECO:0000313" key="20">
    <source>
        <dbReference type="Xenbase" id="XB-GENE-22068831"/>
    </source>
</evidence>
<dbReference type="GO" id="GO:0016020">
    <property type="term" value="C:membrane"/>
    <property type="evidence" value="ECO:0000318"/>
    <property type="project" value="GO_Central"/>
</dbReference>
<reference evidence="16" key="2">
    <citation type="submission" date="2020-05" db="UniProtKB">
        <authorList>
            <consortium name="Ensembl"/>
        </authorList>
    </citation>
    <scope>IDENTIFICATION</scope>
</reference>
<evidence type="ECO:0000256" key="9">
    <source>
        <dbReference type="ARBA" id="ARBA00023157"/>
    </source>
</evidence>
<dbReference type="FunFam" id="1.20.1070.10:FF:000024">
    <property type="entry name" value="Olfactory receptor"/>
    <property type="match status" value="1"/>
</dbReference>
<proteinExistence type="inferred from homology"/>
<dbReference type="GeneID" id="100496660"/>
<evidence type="ECO:0000256" key="10">
    <source>
        <dbReference type="ARBA" id="ARBA00023170"/>
    </source>
</evidence>
<dbReference type="KEGG" id="xtr:100496660"/>
<keyword evidence="11" id="KW-0325">Glycoprotein</keyword>
<dbReference type="PROSITE" id="PS00237">
    <property type="entry name" value="G_PROTEIN_RECEP_F1_1"/>
    <property type="match status" value="1"/>
</dbReference>
<feature type="transmembrane region" description="Helical" evidence="14">
    <location>
        <begin position="45"/>
        <end position="69"/>
    </location>
</feature>
<keyword evidence="10 13" id="KW-0675">Receptor</keyword>
<evidence type="ECO:0000256" key="4">
    <source>
        <dbReference type="ARBA" id="ARBA00022692"/>
    </source>
</evidence>
<dbReference type="SUPFAM" id="SSF81321">
    <property type="entry name" value="Family A G protein-coupled receptor-like"/>
    <property type="match status" value="1"/>
</dbReference>
<dbReference type="OMA" id="FELLMYR"/>
<keyword evidence="3 14" id="KW-0716">Sensory transduction</keyword>
<dbReference type="RefSeq" id="XP_031753252.1">
    <property type="nucleotide sequence ID" value="XM_031897392.1"/>
</dbReference>
<dbReference type="Pfam" id="PF13853">
    <property type="entry name" value="7tm_4"/>
    <property type="match status" value="1"/>
</dbReference>
<dbReference type="Ensembl" id="ENSXETT00000080419">
    <property type="protein sequence ID" value="ENSXETP00000094315"/>
    <property type="gene ID" value="ENSXETG00000040935"/>
</dbReference>
<dbReference type="InterPro" id="IPR000725">
    <property type="entry name" value="Olfact_rcpt"/>
</dbReference>
<feature type="transmembrane region" description="Helical" evidence="14">
    <location>
        <begin position="259"/>
        <end position="279"/>
    </location>
</feature>
<dbReference type="GO" id="GO:0004984">
    <property type="term" value="F:olfactory receptor activity"/>
    <property type="evidence" value="ECO:0000318"/>
    <property type="project" value="GO_Central"/>
</dbReference>
<gene>
    <name evidence="18 19 20" type="primary">or5l1</name>
    <name evidence="16" type="synonym">LOC101734592</name>
</gene>
<keyword evidence="5 14" id="KW-0552">Olfaction</keyword>
<evidence type="ECO:0000256" key="13">
    <source>
        <dbReference type="RuleBase" id="RU000688"/>
    </source>
</evidence>
<name>A0A6I8S7N9_XENTR</name>
<sequence>MSGQSVGPQYHIVGQHCPGTSMENSSYSQPSMLTLGFGQLREIKYFYSTLVLLCFMIIVVSNSAVISAIAMHRSLQEPMFIFIAFLCINGLYGSVIFFPFLFVNLLSKTQVISYVGCIIQVFSIHTYISCEVTILAVMALDRYVCICNPLRYSSIMSLATVFKLIGAAWLYVIALIAILVLLTIRLPLCGSVIQKIYCDNISVVKLSCTDTTANNVFGLLITAAIIGLMPILTLMSYAQILRVCMKASKAFRAKALQTCTPHLVTLTYFVADVLFEILLPRFPSTTLPYELRVLMSVQAFVIAPILHPLIYGWKLREIRLRVLQMFGAKPIADLHNNL</sequence>
<dbReference type="Gene3D" id="1.20.1070.10">
    <property type="entry name" value="Rhodopsin 7-helix transmembrane proteins"/>
    <property type="match status" value="1"/>
</dbReference>
<evidence type="ECO:0000256" key="7">
    <source>
        <dbReference type="ARBA" id="ARBA00023040"/>
    </source>
</evidence>
<keyword evidence="2 14" id="KW-1003">Cell membrane</keyword>
<evidence type="ECO:0000256" key="2">
    <source>
        <dbReference type="ARBA" id="ARBA00022475"/>
    </source>
</evidence>
<keyword evidence="4 13" id="KW-0812">Transmembrane</keyword>
<dbReference type="AlphaFoldDB" id="A0A6I8S7N9"/>
<protein>
    <recommendedName>
        <fullName evidence="14">Olfactory receptor</fullName>
    </recommendedName>
</protein>
<feature type="transmembrane region" description="Helical" evidence="14">
    <location>
        <begin position="161"/>
        <end position="184"/>
    </location>
</feature>
<comment type="subcellular location">
    <subcellularLocation>
        <location evidence="1 14">Cell membrane</location>
        <topology evidence="1 14">Multi-pass membrane protein</topology>
    </subcellularLocation>
</comment>
<reference evidence="18 19" key="3">
    <citation type="submission" date="2025-04" db="UniProtKB">
        <authorList>
            <consortium name="RefSeq"/>
        </authorList>
    </citation>
    <scope>IDENTIFICATION</scope>
    <source>
        <strain evidence="18 19">Nigerian</strain>
        <tissue evidence="18 19">Liver and blood</tissue>
    </source>
</reference>
<dbReference type="GO" id="GO:0005886">
    <property type="term" value="C:plasma membrane"/>
    <property type="evidence" value="ECO:0007669"/>
    <property type="project" value="UniProtKB-SubCell"/>
</dbReference>